<comment type="caution">
    <text evidence="2">The sequence shown here is derived from an EMBL/GenBank/DDBJ whole genome shotgun (WGS) entry which is preliminary data.</text>
</comment>
<reference evidence="2 3" key="1">
    <citation type="journal article" date="2021" name="Elife">
        <title>Chloroplast acquisition without the gene transfer in kleptoplastic sea slugs, Plakobranchus ocellatus.</title>
        <authorList>
            <person name="Maeda T."/>
            <person name="Takahashi S."/>
            <person name="Yoshida T."/>
            <person name="Shimamura S."/>
            <person name="Takaki Y."/>
            <person name="Nagai Y."/>
            <person name="Toyoda A."/>
            <person name="Suzuki Y."/>
            <person name="Arimoto A."/>
            <person name="Ishii H."/>
            <person name="Satoh N."/>
            <person name="Nishiyama T."/>
            <person name="Hasebe M."/>
            <person name="Maruyama T."/>
            <person name="Minagawa J."/>
            <person name="Obokata J."/>
            <person name="Shigenobu S."/>
        </authorList>
    </citation>
    <scope>NUCLEOTIDE SEQUENCE [LARGE SCALE GENOMIC DNA]</scope>
</reference>
<evidence type="ECO:0008006" key="4">
    <source>
        <dbReference type="Google" id="ProtNLM"/>
    </source>
</evidence>
<protein>
    <recommendedName>
        <fullName evidence="4">Granulins domain-containing protein</fullName>
    </recommendedName>
</protein>
<name>A0AAV4A516_9GAST</name>
<feature type="signal peptide" evidence="1">
    <location>
        <begin position="1"/>
        <end position="21"/>
    </location>
</feature>
<evidence type="ECO:0000256" key="1">
    <source>
        <dbReference type="SAM" id="SignalP"/>
    </source>
</evidence>
<dbReference type="EMBL" id="BLXT01003273">
    <property type="protein sequence ID" value="GFO01319.1"/>
    <property type="molecule type" value="Genomic_DNA"/>
</dbReference>
<keyword evidence="3" id="KW-1185">Reference proteome</keyword>
<organism evidence="2 3">
    <name type="scientific">Plakobranchus ocellatus</name>
    <dbReference type="NCBI Taxonomy" id="259542"/>
    <lineage>
        <taxon>Eukaryota</taxon>
        <taxon>Metazoa</taxon>
        <taxon>Spiralia</taxon>
        <taxon>Lophotrochozoa</taxon>
        <taxon>Mollusca</taxon>
        <taxon>Gastropoda</taxon>
        <taxon>Heterobranchia</taxon>
        <taxon>Euthyneura</taxon>
        <taxon>Panpulmonata</taxon>
        <taxon>Sacoglossa</taxon>
        <taxon>Placobranchoidea</taxon>
        <taxon>Plakobranchidae</taxon>
        <taxon>Plakobranchus</taxon>
    </lineage>
</organism>
<evidence type="ECO:0000313" key="3">
    <source>
        <dbReference type="Proteomes" id="UP000735302"/>
    </source>
</evidence>
<dbReference type="Proteomes" id="UP000735302">
    <property type="component" value="Unassembled WGS sequence"/>
</dbReference>
<feature type="chain" id="PRO_5043349087" description="Granulins domain-containing protein" evidence="1">
    <location>
        <begin position="22"/>
        <end position="118"/>
    </location>
</feature>
<dbReference type="AlphaFoldDB" id="A0AAV4A516"/>
<accession>A0AAV4A516</accession>
<gene>
    <name evidence="2" type="ORF">PoB_002782400</name>
</gene>
<keyword evidence="1" id="KW-0732">Signal</keyword>
<sequence length="118" mass="12257">MIVKILLSCLTLGAALDLARADGFELDDDVWAAFFASLIIGNAQNCARSPLQCSAALPCCQYFGRVEQTCSGGQCVQAVCGAAGDNCGLFIGECCFSQGLQCTDFLSGGSCQLPSGRK</sequence>
<proteinExistence type="predicted"/>
<evidence type="ECO:0000313" key="2">
    <source>
        <dbReference type="EMBL" id="GFO01319.1"/>
    </source>
</evidence>